<keyword evidence="12" id="KW-1185">Reference proteome</keyword>
<comment type="subcellular location">
    <subcellularLocation>
        <location evidence="1">Membrane</location>
        <topology evidence="1">Multi-pass membrane protein</topology>
    </subcellularLocation>
</comment>
<evidence type="ECO:0000256" key="5">
    <source>
        <dbReference type="ARBA" id="ARBA00023065"/>
    </source>
</evidence>
<keyword evidence="6 9" id="KW-0472">Membrane</keyword>
<feature type="domain" description="Potassium channel" evidence="10">
    <location>
        <begin position="370"/>
        <end position="444"/>
    </location>
</feature>
<evidence type="ECO:0000256" key="7">
    <source>
        <dbReference type="ARBA" id="ARBA00023303"/>
    </source>
</evidence>
<feature type="region of interest" description="Disordered" evidence="8">
    <location>
        <begin position="1"/>
        <end position="31"/>
    </location>
</feature>
<evidence type="ECO:0000313" key="12">
    <source>
        <dbReference type="Proteomes" id="UP000240883"/>
    </source>
</evidence>
<dbReference type="STRING" id="1448308.A0A2T2NWS9"/>
<dbReference type="Pfam" id="PF07885">
    <property type="entry name" value="Ion_trans_2"/>
    <property type="match status" value="2"/>
</dbReference>
<sequence length="690" mass="78117">MNDPGLDEPAQEAAQHVETNPYEEDRKQAEKEEQDFLDPSRWWFASTACPLIAGTFGPMANAFSICALVEKWRVYIPPGSDEGHAQNVEDPQWLIAVNSISLAFALISNMSLLLNMARRLSFAIAQPITIVGWYLASVLLIGLVAAASTSSFRIQPREQHALSQAYYYAIIAAALYFIIASLMVLTVFGAYRGHYPKEFRLTPSQRTLMLQTIGFMFYLLLGALIFAYVEDWRFLDAVYWADFTLLTVGVGGEFTPLTHTGRSLLFPYAIGGIVMVGLVIGSIRSLVLERGKQKMSARFIELERQRILASINDEKKTIRLGPLHRIKYSEKGLSESQRREQEFRVMRRVQEKAERNRRYTALAISTTAALLLWFLGAVVFMHSEKPQGWSYFVSLYFAYTSLLTIGYGDYTISSNSGKAFFVFWSLLAVPTLTILISNMGDTVIKAFKELTIWIGSLTVLPDENGLVPALKIGLQRLKVGKTYKQKDPRPAVPGASEDSVLDRLAAHIEDAEFEEAEEAGEHGDFLERDVHFYHFILAKEIRQLMRDANASPPKQYTYQEWSYYLRLLGQDENDASSHRRAKAQQHRNHKSPDLGRADDDEHFSWSWLGIRSPLMGNKPEAQWLLERLSSTLEVEMRKMGMPKEKRLEERPPISMAGLSKRKGSSSSEPDQVLEKELNAAEVRRRGDNAV</sequence>
<dbReference type="EMBL" id="KZ678132">
    <property type="protein sequence ID" value="PSN69872.1"/>
    <property type="molecule type" value="Genomic_DNA"/>
</dbReference>
<evidence type="ECO:0000256" key="8">
    <source>
        <dbReference type="SAM" id="MobiDB-lite"/>
    </source>
</evidence>
<feature type="region of interest" description="Disordered" evidence="8">
    <location>
        <begin position="574"/>
        <end position="597"/>
    </location>
</feature>
<reference evidence="11 12" key="1">
    <citation type="journal article" date="2018" name="Front. Microbiol.">
        <title>Genome-Wide Analysis of Corynespora cassiicola Leaf Fall Disease Putative Effectors.</title>
        <authorList>
            <person name="Lopez D."/>
            <person name="Ribeiro S."/>
            <person name="Label P."/>
            <person name="Fumanal B."/>
            <person name="Venisse J.S."/>
            <person name="Kohler A."/>
            <person name="de Oliveira R.R."/>
            <person name="Labutti K."/>
            <person name="Lipzen A."/>
            <person name="Lail K."/>
            <person name="Bauer D."/>
            <person name="Ohm R.A."/>
            <person name="Barry K.W."/>
            <person name="Spatafora J."/>
            <person name="Grigoriev I.V."/>
            <person name="Martin F.M."/>
            <person name="Pujade-Renaud V."/>
        </authorList>
    </citation>
    <scope>NUCLEOTIDE SEQUENCE [LARGE SCALE GENOMIC DNA]</scope>
    <source>
        <strain evidence="11 12">Philippines</strain>
    </source>
</reference>
<evidence type="ECO:0000256" key="3">
    <source>
        <dbReference type="ARBA" id="ARBA00022692"/>
    </source>
</evidence>
<keyword evidence="2" id="KW-0813">Transport</keyword>
<proteinExistence type="predicted"/>
<evidence type="ECO:0000256" key="4">
    <source>
        <dbReference type="ARBA" id="ARBA00022989"/>
    </source>
</evidence>
<protein>
    <submittedName>
        <fullName evidence="11">Potassium channel-like protein</fullName>
    </submittedName>
</protein>
<dbReference type="SUPFAM" id="SSF81324">
    <property type="entry name" value="Voltage-gated potassium channels"/>
    <property type="match status" value="2"/>
</dbReference>
<organism evidence="11 12">
    <name type="scientific">Corynespora cassiicola Philippines</name>
    <dbReference type="NCBI Taxonomy" id="1448308"/>
    <lineage>
        <taxon>Eukaryota</taxon>
        <taxon>Fungi</taxon>
        <taxon>Dikarya</taxon>
        <taxon>Ascomycota</taxon>
        <taxon>Pezizomycotina</taxon>
        <taxon>Dothideomycetes</taxon>
        <taxon>Pleosporomycetidae</taxon>
        <taxon>Pleosporales</taxon>
        <taxon>Corynesporascaceae</taxon>
        <taxon>Corynespora</taxon>
    </lineage>
</organism>
<dbReference type="Proteomes" id="UP000240883">
    <property type="component" value="Unassembled WGS sequence"/>
</dbReference>
<gene>
    <name evidence="11" type="ORF">BS50DRAFT_571202</name>
</gene>
<evidence type="ECO:0000313" key="11">
    <source>
        <dbReference type="EMBL" id="PSN69872.1"/>
    </source>
</evidence>
<dbReference type="InterPro" id="IPR003280">
    <property type="entry name" value="2pore_dom_K_chnl"/>
</dbReference>
<feature type="transmembrane region" description="Helical" evidence="9">
    <location>
        <begin position="93"/>
        <end position="116"/>
    </location>
</feature>
<dbReference type="PANTHER" id="PTHR11003:SF301">
    <property type="entry name" value="POTASSIUM CHANNEL PROTEIN"/>
    <property type="match status" value="1"/>
</dbReference>
<feature type="transmembrane region" description="Helical" evidence="9">
    <location>
        <begin position="419"/>
        <end position="440"/>
    </location>
</feature>
<keyword evidence="5" id="KW-0406">Ion transport</keyword>
<feature type="transmembrane region" description="Helical" evidence="9">
    <location>
        <begin position="265"/>
        <end position="288"/>
    </location>
</feature>
<feature type="transmembrane region" description="Helical" evidence="9">
    <location>
        <begin position="166"/>
        <end position="188"/>
    </location>
</feature>
<dbReference type="PANTHER" id="PTHR11003">
    <property type="entry name" value="POTASSIUM CHANNEL, SUBFAMILY K"/>
    <property type="match status" value="1"/>
</dbReference>
<evidence type="ECO:0000256" key="2">
    <source>
        <dbReference type="ARBA" id="ARBA00022448"/>
    </source>
</evidence>
<keyword evidence="4 9" id="KW-1133">Transmembrane helix</keyword>
<evidence type="ECO:0000256" key="1">
    <source>
        <dbReference type="ARBA" id="ARBA00004141"/>
    </source>
</evidence>
<feature type="compositionally biased region" description="Basic and acidic residues" evidence="8">
    <location>
        <begin position="672"/>
        <end position="690"/>
    </location>
</feature>
<feature type="compositionally biased region" description="Basic and acidic residues" evidence="8">
    <location>
        <begin position="639"/>
        <end position="651"/>
    </location>
</feature>
<dbReference type="Gene3D" id="1.10.287.70">
    <property type="match status" value="2"/>
</dbReference>
<name>A0A2T2NWS9_CORCC</name>
<keyword evidence="7 11" id="KW-0407">Ion channel</keyword>
<feature type="transmembrane region" description="Helical" evidence="9">
    <location>
        <begin position="359"/>
        <end position="382"/>
    </location>
</feature>
<dbReference type="GO" id="GO:0030322">
    <property type="term" value="P:stabilization of membrane potential"/>
    <property type="evidence" value="ECO:0007669"/>
    <property type="project" value="TreeGrafter"/>
</dbReference>
<dbReference type="GO" id="GO:0015271">
    <property type="term" value="F:outward rectifier potassium channel activity"/>
    <property type="evidence" value="ECO:0007669"/>
    <property type="project" value="TreeGrafter"/>
</dbReference>
<dbReference type="AlphaFoldDB" id="A0A2T2NWS9"/>
<evidence type="ECO:0000256" key="9">
    <source>
        <dbReference type="SAM" id="Phobius"/>
    </source>
</evidence>
<feature type="transmembrane region" description="Helical" evidence="9">
    <location>
        <begin position="388"/>
        <end position="407"/>
    </location>
</feature>
<feature type="domain" description="Potassium channel" evidence="10">
    <location>
        <begin position="215"/>
        <end position="287"/>
    </location>
</feature>
<dbReference type="GO" id="GO:0022841">
    <property type="term" value="F:potassium ion leak channel activity"/>
    <property type="evidence" value="ECO:0007669"/>
    <property type="project" value="TreeGrafter"/>
</dbReference>
<dbReference type="OrthoDB" id="297496at2759"/>
<feature type="compositionally biased region" description="Basic residues" evidence="8">
    <location>
        <begin position="578"/>
        <end position="589"/>
    </location>
</feature>
<dbReference type="GO" id="GO:0005886">
    <property type="term" value="C:plasma membrane"/>
    <property type="evidence" value="ECO:0007669"/>
    <property type="project" value="TreeGrafter"/>
</dbReference>
<feature type="transmembrane region" description="Helical" evidence="9">
    <location>
        <begin position="128"/>
        <end position="146"/>
    </location>
</feature>
<feature type="transmembrane region" description="Helical" evidence="9">
    <location>
        <begin position="208"/>
        <end position="229"/>
    </location>
</feature>
<dbReference type="InterPro" id="IPR013099">
    <property type="entry name" value="K_chnl_dom"/>
</dbReference>
<feature type="region of interest" description="Disordered" evidence="8">
    <location>
        <begin position="639"/>
        <end position="690"/>
    </location>
</feature>
<evidence type="ECO:0000259" key="10">
    <source>
        <dbReference type="Pfam" id="PF07885"/>
    </source>
</evidence>
<keyword evidence="3 9" id="KW-0812">Transmembrane</keyword>
<evidence type="ECO:0000256" key="6">
    <source>
        <dbReference type="ARBA" id="ARBA00023136"/>
    </source>
</evidence>
<feature type="compositionally biased region" description="Acidic residues" evidence="8">
    <location>
        <begin position="1"/>
        <end position="10"/>
    </location>
</feature>
<accession>A0A2T2NWS9</accession>